<evidence type="ECO:0000256" key="7">
    <source>
        <dbReference type="SAM" id="MobiDB-lite"/>
    </source>
</evidence>
<evidence type="ECO:0000256" key="5">
    <source>
        <dbReference type="ARBA" id="ARBA00022490"/>
    </source>
</evidence>
<feature type="compositionally biased region" description="Polar residues" evidence="7">
    <location>
        <begin position="1"/>
        <end position="25"/>
    </location>
</feature>
<evidence type="ECO:0000256" key="1">
    <source>
        <dbReference type="ARBA" id="ARBA00004202"/>
    </source>
</evidence>
<dbReference type="GO" id="GO:1903358">
    <property type="term" value="P:regulation of Golgi organization"/>
    <property type="evidence" value="ECO:0007669"/>
    <property type="project" value="TreeGrafter"/>
</dbReference>
<evidence type="ECO:0000256" key="4">
    <source>
        <dbReference type="ARBA" id="ARBA00022475"/>
    </source>
</evidence>
<dbReference type="Gene3D" id="1.20.120.1950">
    <property type="match status" value="1"/>
</dbReference>
<dbReference type="InterPro" id="IPR009652">
    <property type="entry name" value="PDCD10"/>
</dbReference>
<sequence>MIMNNKIVSSEPSSNHHYHRNNNGNMIVHHPHSTSNHTNNNNNNEQSSSSTTMVTQYPRYSSVTAALIWPIIVRPLLCKIQKHSQQAAVVLLKALGKCEHRRPGFLLEFITEILATRNIISMNMTEALLRMQSQIPEFEEQRCRRQEEPFQELNRRTFALKKILSRIPDVLYDRQVFLETIRKIASAIKKLLDCVNDITGSNGSSSSSSSSSGGFIQTYQDKRSIEQRKREFIKDSKNFSQTLKEYFKHGDSSSVLQSAAQLILATNAIQKTIKISCDPRDQTSSAIHQLNNITK</sequence>
<dbReference type="FunCoup" id="A0A6P6XU27">
    <property type="interactions" value="1037"/>
</dbReference>
<evidence type="ECO:0000256" key="6">
    <source>
        <dbReference type="ARBA" id="ARBA00023136"/>
    </source>
</evidence>
<dbReference type="InterPro" id="IPR053750">
    <property type="entry name" value="PDCD10_Homolog"/>
</dbReference>
<dbReference type="PANTHER" id="PTHR13250:SF1">
    <property type="entry name" value="PROGRAMMED CELL DEATH PROTEIN 10"/>
    <property type="match status" value="1"/>
</dbReference>
<dbReference type="OrthoDB" id="6017654at2759"/>
<dbReference type="InterPro" id="IPR048288">
    <property type="entry name" value="PDCD10_N"/>
</dbReference>
<dbReference type="GO" id="GO:0019901">
    <property type="term" value="F:protein kinase binding"/>
    <property type="evidence" value="ECO:0007669"/>
    <property type="project" value="TreeGrafter"/>
</dbReference>
<comment type="subcellular location">
    <subcellularLocation>
        <location evidence="1">Cell membrane</location>
        <topology evidence="1">Peripheral membrane protein</topology>
    </subcellularLocation>
    <subcellularLocation>
        <location evidence="2">Cytoplasm</location>
    </subcellularLocation>
</comment>
<protein>
    <submittedName>
        <fullName evidence="10">Programmed cell death protein 10-A-like</fullName>
    </submittedName>
</protein>
<dbReference type="GO" id="GO:0005886">
    <property type="term" value="C:plasma membrane"/>
    <property type="evidence" value="ECO:0007669"/>
    <property type="project" value="UniProtKB-SubCell"/>
</dbReference>
<comment type="similarity">
    <text evidence="3">Belongs to the PDCD10 family.</text>
</comment>
<reference evidence="10" key="1">
    <citation type="submission" date="2025-08" db="UniProtKB">
        <authorList>
            <consortium name="RefSeq"/>
        </authorList>
    </citation>
    <scope>IDENTIFICATION</scope>
    <source>
        <strain evidence="10">Airmid</strain>
    </source>
</reference>
<feature type="region of interest" description="Disordered" evidence="7">
    <location>
        <begin position="1"/>
        <end position="53"/>
    </location>
</feature>
<dbReference type="Pfam" id="PF20929">
    <property type="entry name" value="PDCD10_N"/>
    <property type="match status" value="1"/>
</dbReference>
<organism evidence="9 10">
    <name type="scientific">Dermatophagoides pteronyssinus</name>
    <name type="common">European house dust mite</name>
    <dbReference type="NCBI Taxonomy" id="6956"/>
    <lineage>
        <taxon>Eukaryota</taxon>
        <taxon>Metazoa</taxon>
        <taxon>Ecdysozoa</taxon>
        <taxon>Arthropoda</taxon>
        <taxon>Chelicerata</taxon>
        <taxon>Arachnida</taxon>
        <taxon>Acari</taxon>
        <taxon>Acariformes</taxon>
        <taxon>Sarcoptiformes</taxon>
        <taxon>Astigmata</taxon>
        <taxon>Psoroptidia</taxon>
        <taxon>Analgoidea</taxon>
        <taxon>Pyroglyphidae</taxon>
        <taxon>Dermatophagoidinae</taxon>
        <taxon>Dermatophagoides</taxon>
    </lineage>
</organism>
<dbReference type="Pfam" id="PF06840">
    <property type="entry name" value="PDC10_C"/>
    <property type="match status" value="1"/>
</dbReference>
<keyword evidence="9" id="KW-1185">Reference proteome</keyword>
<dbReference type="InParanoid" id="A0A6P6XU27"/>
<dbReference type="KEGG" id="dpte:113790002"/>
<evidence type="ECO:0000259" key="8">
    <source>
        <dbReference type="Pfam" id="PF20929"/>
    </source>
</evidence>
<gene>
    <name evidence="10" type="primary">LOC113790002</name>
</gene>
<evidence type="ECO:0000256" key="3">
    <source>
        <dbReference type="ARBA" id="ARBA00009181"/>
    </source>
</evidence>
<proteinExistence type="inferred from homology"/>
<dbReference type="GO" id="GO:0090443">
    <property type="term" value="C:FAR/SIN/STRIPAK complex"/>
    <property type="evidence" value="ECO:0007669"/>
    <property type="project" value="TreeGrafter"/>
</dbReference>
<evidence type="ECO:0000313" key="10">
    <source>
        <dbReference type="RefSeq" id="XP_027195409.1"/>
    </source>
</evidence>
<dbReference type="Proteomes" id="UP000515146">
    <property type="component" value="Unplaced"/>
</dbReference>
<dbReference type="AlphaFoldDB" id="A0A6P6XU27"/>
<keyword evidence="5" id="KW-0963">Cytoplasm</keyword>
<keyword evidence="6" id="KW-0472">Membrane</keyword>
<dbReference type="RefSeq" id="XP_027195409.1">
    <property type="nucleotide sequence ID" value="XM_027339608.1"/>
</dbReference>
<name>A0A6P6XU27_DERPT</name>
<keyword evidence="4" id="KW-1003">Cell membrane</keyword>
<evidence type="ECO:0000256" key="2">
    <source>
        <dbReference type="ARBA" id="ARBA00004496"/>
    </source>
</evidence>
<feature type="compositionally biased region" description="Low complexity" evidence="7">
    <location>
        <begin position="33"/>
        <end position="52"/>
    </location>
</feature>
<feature type="domain" description="Programmed cell death protein 10 dimerisation" evidence="8">
    <location>
        <begin position="62"/>
        <end position="116"/>
    </location>
</feature>
<dbReference type="GO" id="GO:0005737">
    <property type="term" value="C:cytoplasm"/>
    <property type="evidence" value="ECO:0007669"/>
    <property type="project" value="UniProtKB-SubCell"/>
</dbReference>
<dbReference type="PANTHER" id="PTHR13250">
    <property type="entry name" value="TF-1 CELL APOPTOSIS RELATED PROTEIN-15"/>
    <property type="match status" value="1"/>
</dbReference>
<accession>A0A6P6XU27</accession>
<evidence type="ECO:0000313" key="9">
    <source>
        <dbReference type="Proteomes" id="UP000515146"/>
    </source>
</evidence>